<dbReference type="HOGENOM" id="CLU_137510_0_0_1"/>
<accession>A0A0C3JI00</accession>
<protein>
    <submittedName>
        <fullName evidence="1">Uncharacterized protein</fullName>
    </submittedName>
</protein>
<organism evidence="1 2">
    <name type="scientific">Pisolithus tinctorius Marx 270</name>
    <dbReference type="NCBI Taxonomy" id="870435"/>
    <lineage>
        <taxon>Eukaryota</taxon>
        <taxon>Fungi</taxon>
        <taxon>Dikarya</taxon>
        <taxon>Basidiomycota</taxon>
        <taxon>Agaricomycotina</taxon>
        <taxon>Agaricomycetes</taxon>
        <taxon>Agaricomycetidae</taxon>
        <taxon>Boletales</taxon>
        <taxon>Sclerodermatineae</taxon>
        <taxon>Pisolithaceae</taxon>
        <taxon>Pisolithus</taxon>
    </lineage>
</organism>
<evidence type="ECO:0000313" key="2">
    <source>
        <dbReference type="Proteomes" id="UP000054217"/>
    </source>
</evidence>
<reference evidence="1 2" key="1">
    <citation type="submission" date="2014-04" db="EMBL/GenBank/DDBJ databases">
        <authorList>
            <consortium name="DOE Joint Genome Institute"/>
            <person name="Kuo A."/>
            <person name="Kohler A."/>
            <person name="Costa M.D."/>
            <person name="Nagy L.G."/>
            <person name="Floudas D."/>
            <person name="Copeland A."/>
            <person name="Barry K.W."/>
            <person name="Cichocki N."/>
            <person name="Veneault-Fourrey C."/>
            <person name="LaButti K."/>
            <person name="Lindquist E.A."/>
            <person name="Lipzen A."/>
            <person name="Lundell T."/>
            <person name="Morin E."/>
            <person name="Murat C."/>
            <person name="Sun H."/>
            <person name="Tunlid A."/>
            <person name="Henrissat B."/>
            <person name="Grigoriev I.V."/>
            <person name="Hibbett D.S."/>
            <person name="Martin F."/>
            <person name="Nordberg H.P."/>
            <person name="Cantor M.N."/>
            <person name="Hua S.X."/>
        </authorList>
    </citation>
    <scope>NUCLEOTIDE SEQUENCE [LARGE SCALE GENOMIC DNA]</scope>
    <source>
        <strain evidence="1 2">Marx 270</strain>
    </source>
</reference>
<dbReference type="Proteomes" id="UP000054217">
    <property type="component" value="Unassembled WGS sequence"/>
</dbReference>
<evidence type="ECO:0000313" key="1">
    <source>
        <dbReference type="EMBL" id="KIN97221.1"/>
    </source>
</evidence>
<dbReference type="AlphaFoldDB" id="A0A0C3JI00"/>
<proteinExistence type="predicted"/>
<name>A0A0C3JI00_PISTI</name>
<reference evidence="2" key="2">
    <citation type="submission" date="2015-01" db="EMBL/GenBank/DDBJ databases">
        <title>Evolutionary Origins and Diversification of the Mycorrhizal Mutualists.</title>
        <authorList>
            <consortium name="DOE Joint Genome Institute"/>
            <consortium name="Mycorrhizal Genomics Consortium"/>
            <person name="Kohler A."/>
            <person name="Kuo A."/>
            <person name="Nagy L.G."/>
            <person name="Floudas D."/>
            <person name="Copeland A."/>
            <person name="Barry K.W."/>
            <person name="Cichocki N."/>
            <person name="Veneault-Fourrey C."/>
            <person name="LaButti K."/>
            <person name="Lindquist E.A."/>
            <person name="Lipzen A."/>
            <person name="Lundell T."/>
            <person name="Morin E."/>
            <person name="Murat C."/>
            <person name="Riley R."/>
            <person name="Ohm R."/>
            <person name="Sun H."/>
            <person name="Tunlid A."/>
            <person name="Henrissat B."/>
            <person name="Grigoriev I.V."/>
            <person name="Hibbett D.S."/>
            <person name="Martin F."/>
        </authorList>
    </citation>
    <scope>NUCLEOTIDE SEQUENCE [LARGE SCALE GENOMIC DNA]</scope>
    <source>
        <strain evidence="2">Marx 270</strain>
    </source>
</reference>
<dbReference type="EMBL" id="KN832033">
    <property type="protein sequence ID" value="KIN97221.1"/>
    <property type="molecule type" value="Genomic_DNA"/>
</dbReference>
<dbReference type="InParanoid" id="A0A0C3JI00"/>
<keyword evidence="2" id="KW-1185">Reference proteome</keyword>
<gene>
    <name evidence="1" type="ORF">M404DRAFT_1006266</name>
</gene>
<sequence length="137" mass="15307">MANPGMLPAATAYTPTFTPMPGLSRPMPCIQAQNLSNSSTPHRIKCPSPRFIDAFWPPSLEVVPDPSMFPAEGAYTHLFPPTSCNPSRQRSHRCRTCLLSLPRPLHPTHPLRPHAAYAGTFKRREHVKGRIKVHVHE</sequence>